<sequence length="73" mass="8151">MVTRSAAHPDDVTTAGCRAPNSSRSEGLQGKVERGAVRTFDMKVGRWLITCHNLKRERKQALLFNDASSYNLM</sequence>
<evidence type="ECO:0000256" key="1">
    <source>
        <dbReference type="SAM" id="MobiDB-lite"/>
    </source>
</evidence>
<keyword evidence="3" id="KW-1185">Reference proteome</keyword>
<dbReference type="EMBL" id="BMAV01008045">
    <property type="protein sequence ID" value="GFY51381.1"/>
    <property type="molecule type" value="Genomic_DNA"/>
</dbReference>
<name>A0A8X6XE89_9ARAC</name>
<dbReference type="Proteomes" id="UP000886998">
    <property type="component" value="Unassembled WGS sequence"/>
</dbReference>
<evidence type="ECO:0000313" key="2">
    <source>
        <dbReference type="EMBL" id="GFY51381.1"/>
    </source>
</evidence>
<protein>
    <submittedName>
        <fullName evidence="2">Uncharacterized protein</fullName>
    </submittedName>
</protein>
<reference evidence="2" key="1">
    <citation type="submission" date="2020-08" db="EMBL/GenBank/DDBJ databases">
        <title>Multicomponent nature underlies the extraordinary mechanical properties of spider dragline silk.</title>
        <authorList>
            <person name="Kono N."/>
            <person name="Nakamura H."/>
            <person name="Mori M."/>
            <person name="Yoshida Y."/>
            <person name="Ohtoshi R."/>
            <person name="Malay A.D."/>
            <person name="Moran D.A.P."/>
            <person name="Tomita M."/>
            <person name="Numata K."/>
            <person name="Arakawa K."/>
        </authorList>
    </citation>
    <scope>NUCLEOTIDE SEQUENCE</scope>
</reference>
<evidence type="ECO:0000313" key="3">
    <source>
        <dbReference type="Proteomes" id="UP000886998"/>
    </source>
</evidence>
<gene>
    <name evidence="2" type="ORF">TNIN_268841</name>
</gene>
<proteinExistence type="predicted"/>
<organism evidence="2 3">
    <name type="scientific">Trichonephila inaurata madagascariensis</name>
    <dbReference type="NCBI Taxonomy" id="2747483"/>
    <lineage>
        <taxon>Eukaryota</taxon>
        <taxon>Metazoa</taxon>
        <taxon>Ecdysozoa</taxon>
        <taxon>Arthropoda</taxon>
        <taxon>Chelicerata</taxon>
        <taxon>Arachnida</taxon>
        <taxon>Araneae</taxon>
        <taxon>Araneomorphae</taxon>
        <taxon>Entelegynae</taxon>
        <taxon>Araneoidea</taxon>
        <taxon>Nephilidae</taxon>
        <taxon>Trichonephila</taxon>
        <taxon>Trichonephila inaurata</taxon>
    </lineage>
</organism>
<feature type="region of interest" description="Disordered" evidence="1">
    <location>
        <begin position="1"/>
        <end position="30"/>
    </location>
</feature>
<comment type="caution">
    <text evidence="2">The sequence shown here is derived from an EMBL/GenBank/DDBJ whole genome shotgun (WGS) entry which is preliminary data.</text>
</comment>
<dbReference type="AlphaFoldDB" id="A0A8X6XE89"/>
<accession>A0A8X6XE89</accession>